<dbReference type="InterPro" id="IPR001482">
    <property type="entry name" value="T2SS/T4SS_dom"/>
</dbReference>
<dbReference type="Proteomes" id="UP000027142">
    <property type="component" value="Chromosome"/>
</dbReference>
<dbReference type="PATRIC" id="fig|1246626.3.peg.2486"/>
<dbReference type="AlphaFoldDB" id="A0A060M4S2"/>
<feature type="domain" description="Bacterial type II secretion system protein E" evidence="4">
    <location>
        <begin position="206"/>
        <end position="220"/>
    </location>
</feature>
<gene>
    <name evidence="5" type="ORF">BleG1_2497</name>
</gene>
<reference evidence="5 6" key="1">
    <citation type="journal article" date="2014" name="Gene">
        <title>A comparative genomic analysis of the alkalitolerant soil bacterium Bacillus lehensis G1.</title>
        <authorList>
            <person name="Noor Y.M."/>
            <person name="Samsulrizal N.H."/>
            <person name="Jema'on N.A."/>
            <person name="Low K.O."/>
            <person name="Ramli A.N."/>
            <person name="Alias N.I."/>
            <person name="Damis S.I."/>
            <person name="Fuzi S.F."/>
            <person name="Isa M.N."/>
            <person name="Murad A.M."/>
            <person name="Raih M.F."/>
            <person name="Bakar F.D."/>
            <person name="Najimudin N."/>
            <person name="Mahadi N.M."/>
            <person name="Illias R.M."/>
        </authorList>
    </citation>
    <scope>NUCLEOTIDE SEQUENCE [LARGE SCALE GENOMIC DNA]</scope>
    <source>
        <strain evidence="5 6">G1</strain>
    </source>
</reference>
<dbReference type="SUPFAM" id="SSF52540">
    <property type="entry name" value="P-loop containing nucleoside triphosphate hydrolases"/>
    <property type="match status" value="1"/>
</dbReference>
<dbReference type="Pfam" id="PF00437">
    <property type="entry name" value="T2SSE"/>
    <property type="match status" value="1"/>
</dbReference>
<dbReference type="Gene3D" id="3.40.50.300">
    <property type="entry name" value="P-loop containing nucleotide triphosphate hydrolases"/>
    <property type="match status" value="1"/>
</dbReference>
<dbReference type="RefSeq" id="WP_051667562.1">
    <property type="nucleotide sequence ID" value="NZ_CP003923.1"/>
</dbReference>
<dbReference type="PANTHER" id="PTHR30258">
    <property type="entry name" value="TYPE II SECRETION SYSTEM PROTEIN GSPE-RELATED"/>
    <property type="match status" value="1"/>
</dbReference>
<dbReference type="PROSITE" id="PS00662">
    <property type="entry name" value="T2SP_E"/>
    <property type="match status" value="1"/>
</dbReference>
<dbReference type="KEGG" id="ble:BleG1_2497"/>
<dbReference type="CDD" id="cd01129">
    <property type="entry name" value="PulE-GspE-like"/>
    <property type="match status" value="1"/>
</dbReference>
<dbReference type="GO" id="GO:0016887">
    <property type="term" value="F:ATP hydrolysis activity"/>
    <property type="evidence" value="ECO:0007669"/>
    <property type="project" value="TreeGrafter"/>
</dbReference>
<dbReference type="eggNOG" id="COG2804">
    <property type="taxonomic scope" value="Bacteria"/>
</dbReference>
<name>A0A060M4S2_9BACI</name>
<evidence type="ECO:0000259" key="4">
    <source>
        <dbReference type="PROSITE" id="PS00662"/>
    </source>
</evidence>
<evidence type="ECO:0000313" key="6">
    <source>
        <dbReference type="Proteomes" id="UP000027142"/>
    </source>
</evidence>
<evidence type="ECO:0000256" key="1">
    <source>
        <dbReference type="ARBA" id="ARBA00006611"/>
    </source>
</evidence>
<comment type="similarity">
    <text evidence="1">Belongs to the GSP E family.</text>
</comment>
<keyword evidence="2" id="KW-0547">Nucleotide-binding</keyword>
<dbReference type="PANTHER" id="PTHR30258:SF2">
    <property type="entry name" value="COMG OPERON PROTEIN 1"/>
    <property type="match status" value="1"/>
</dbReference>
<keyword evidence="6" id="KW-1185">Reference proteome</keyword>
<dbReference type="GO" id="GO:0005886">
    <property type="term" value="C:plasma membrane"/>
    <property type="evidence" value="ECO:0007669"/>
    <property type="project" value="TreeGrafter"/>
</dbReference>
<keyword evidence="3" id="KW-0067">ATP-binding</keyword>
<dbReference type="GO" id="GO:0005524">
    <property type="term" value="F:ATP binding"/>
    <property type="evidence" value="ECO:0007669"/>
    <property type="project" value="UniProtKB-KW"/>
</dbReference>
<accession>A0A060M4S2</accession>
<sequence>MDIQTNTFISDALLIQALKAGASDVHLSPSNDGYYVYYRLTGKLTFVQRIHIEESQKLSNHLKYVVGMDISERRHSQSKAFEYKWNKTSIAMRISTLPTAPLESIAIRILNSASLQPLQTLSPFKKDKHYFKQLLHATPGLVLITGSTGSGKTTTIYSIIKQLIEKQRYRIISVEDPIEHRIEGMTQVEIQTRGGLSFEHALRAILRHDPDIIVIGEIRDPVTAAIAVQAANTGHVVIASLHVTNSFSTLERLKDLGIESSLSCIQAILYQKLVTQKEGGNRIAMFDWLIGKELKDAMDGVQLQAPFLTVTKKAWAIGMIDDETCVRLSRMR</sequence>
<proteinExistence type="inferred from homology"/>
<dbReference type="InterPro" id="IPR027417">
    <property type="entry name" value="P-loop_NTPase"/>
</dbReference>
<dbReference type="HOGENOM" id="CLU_013446_3_0_9"/>
<dbReference type="EMBL" id="CP003923">
    <property type="protein sequence ID" value="AIC95064.1"/>
    <property type="molecule type" value="Genomic_DNA"/>
</dbReference>
<dbReference type="STRING" id="1246626.BleG1_2497"/>
<evidence type="ECO:0000313" key="5">
    <source>
        <dbReference type="EMBL" id="AIC95064.1"/>
    </source>
</evidence>
<dbReference type="OrthoDB" id="9808272at2"/>
<evidence type="ECO:0000256" key="2">
    <source>
        <dbReference type="ARBA" id="ARBA00022741"/>
    </source>
</evidence>
<evidence type="ECO:0000256" key="3">
    <source>
        <dbReference type="ARBA" id="ARBA00022840"/>
    </source>
</evidence>
<protein>
    <submittedName>
        <fullName evidence="5">ComG operon protein 1-like protein</fullName>
    </submittedName>
</protein>
<dbReference type="SMART" id="SM00382">
    <property type="entry name" value="AAA"/>
    <property type="match status" value="1"/>
</dbReference>
<dbReference type="Gene3D" id="3.30.450.90">
    <property type="match status" value="1"/>
</dbReference>
<organism evidence="5 6">
    <name type="scientific">Shouchella lehensis G1</name>
    <dbReference type="NCBI Taxonomy" id="1246626"/>
    <lineage>
        <taxon>Bacteria</taxon>
        <taxon>Bacillati</taxon>
        <taxon>Bacillota</taxon>
        <taxon>Bacilli</taxon>
        <taxon>Bacillales</taxon>
        <taxon>Bacillaceae</taxon>
        <taxon>Shouchella</taxon>
    </lineage>
</organism>
<dbReference type="InterPro" id="IPR003593">
    <property type="entry name" value="AAA+_ATPase"/>
</dbReference>